<keyword evidence="4" id="KW-1185">Reference proteome</keyword>
<dbReference type="PANTHER" id="PTHR11178">
    <property type="entry name" value="IRON-SULFUR CLUSTER SCAFFOLD PROTEIN NFU-RELATED"/>
    <property type="match status" value="1"/>
</dbReference>
<evidence type="ECO:0000313" key="3">
    <source>
        <dbReference type="EMBL" id="SDE60895.1"/>
    </source>
</evidence>
<gene>
    <name evidence="3" type="ORF">SAMN04488071_3373</name>
</gene>
<evidence type="ECO:0000256" key="1">
    <source>
        <dbReference type="ARBA" id="ARBA00006420"/>
    </source>
</evidence>
<organism evidence="3 4">
    <name type="scientific">Kordiimonas lacus</name>
    <dbReference type="NCBI Taxonomy" id="637679"/>
    <lineage>
        <taxon>Bacteria</taxon>
        <taxon>Pseudomonadati</taxon>
        <taxon>Pseudomonadota</taxon>
        <taxon>Alphaproteobacteria</taxon>
        <taxon>Kordiimonadales</taxon>
        <taxon>Kordiimonadaceae</taxon>
        <taxon>Kordiimonas</taxon>
    </lineage>
</organism>
<dbReference type="GO" id="GO:0051536">
    <property type="term" value="F:iron-sulfur cluster binding"/>
    <property type="evidence" value="ECO:0007669"/>
    <property type="project" value="InterPro"/>
</dbReference>
<dbReference type="STRING" id="637679.GCA_001550055_00152"/>
<dbReference type="SUPFAM" id="SSF117916">
    <property type="entry name" value="Fe-S cluster assembly (FSCA) domain-like"/>
    <property type="match status" value="1"/>
</dbReference>
<dbReference type="Pfam" id="PF08712">
    <property type="entry name" value="Nfu_N"/>
    <property type="match status" value="1"/>
</dbReference>
<reference evidence="3 4" key="1">
    <citation type="submission" date="2016-10" db="EMBL/GenBank/DDBJ databases">
        <authorList>
            <person name="de Groot N.N."/>
        </authorList>
    </citation>
    <scope>NUCLEOTIDE SEQUENCE [LARGE SCALE GENOMIC DNA]</scope>
    <source>
        <strain evidence="3 4">CGMCC 1.9109</strain>
    </source>
</reference>
<feature type="domain" description="Scaffold protein Nfu/NifU N-terminal" evidence="2">
    <location>
        <begin position="3"/>
        <end position="89"/>
    </location>
</feature>
<dbReference type="RefSeq" id="WP_068301309.1">
    <property type="nucleotide sequence ID" value="NZ_DAIOMO010000002.1"/>
</dbReference>
<sequence length="187" mass="19897">MFIETEVTPNPETLKFLPGRTILETGTASFSDPEGADASPLAEAMFGLDGVTGVFLGHDFVTITKSESADWGDVKPQVLAGLMQFFASGAPILNHEGAVDTSTAVDEDEADAEIIEQIKTLLDEKIRPAVAGDGGDIIYRGFKEGVVYLTMQGACAGCPSSTITLKHGIENLLKYYVPEVVDVRAVD</sequence>
<evidence type="ECO:0000313" key="4">
    <source>
        <dbReference type="Proteomes" id="UP000183685"/>
    </source>
</evidence>
<dbReference type="SUPFAM" id="SSF110836">
    <property type="entry name" value="Hypothetical protein SAV1430"/>
    <property type="match status" value="1"/>
</dbReference>
<proteinExistence type="inferred from homology"/>
<dbReference type="Proteomes" id="UP000183685">
    <property type="component" value="Unassembled WGS sequence"/>
</dbReference>
<protein>
    <submittedName>
        <fullName evidence="3">Fe-S cluster biogenesis protein NfuA, 4Fe-4S-binding domain</fullName>
    </submittedName>
</protein>
<dbReference type="Gene3D" id="3.30.300.130">
    <property type="entry name" value="Fe-S cluster assembly (FSCA)"/>
    <property type="match status" value="1"/>
</dbReference>
<dbReference type="InterPro" id="IPR036498">
    <property type="entry name" value="Nfu/NifU_N_sf"/>
</dbReference>
<dbReference type="Pfam" id="PF01106">
    <property type="entry name" value="NifU"/>
    <property type="match status" value="1"/>
</dbReference>
<dbReference type="EMBL" id="FNAK01000008">
    <property type="protein sequence ID" value="SDE60895.1"/>
    <property type="molecule type" value="Genomic_DNA"/>
</dbReference>
<name>A0A1G7EBY8_9PROT</name>
<dbReference type="InterPro" id="IPR035433">
    <property type="entry name" value="NFU1-like"/>
</dbReference>
<dbReference type="PIRSF" id="PIRSF036773">
    <property type="entry name" value="HIRIP5"/>
    <property type="match status" value="1"/>
</dbReference>
<dbReference type="SMART" id="SM00932">
    <property type="entry name" value="Nfu_N"/>
    <property type="match status" value="1"/>
</dbReference>
<dbReference type="InterPro" id="IPR014824">
    <property type="entry name" value="Nfu/NifU_N"/>
</dbReference>
<dbReference type="InterPro" id="IPR034904">
    <property type="entry name" value="FSCA_dom_sf"/>
</dbReference>
<dbReference type="Gene3D" id="3.30.1370.70">
    <property type="entry name" value="Scaffold protein Nfu/NifU, N-terminal domain"/>
    <property type="match status" value="1"/>
</dbReference>
<dbReference type="OrthoDB" id="9796965at2"/>
<comment type="similarity">
    <text evidence="1">Belongs to the NifU family.</text>
</comment>
<dbReference type="GO" id="GO:0005506">
    <property type="term" value="F:iron ion binding"/>
    <property type="evidence" value="ECO:0007669"/>
    <property type="project" value="InterPro"/>
</dbReference>
<dbReference type="AlphaFoldDB" id="A0A1G7EBY8"/>
<evidence type="ECO:0000259" key="2">
    <source>
        <dbReference type="SMART" id="SM00932"/>
    </source>
</evidence>
<accession>A0A1G7EBY8</accession>
<dbReference type="PANTHER" id="PTHR11178:SF1">
    <property type="entry name" value="NFU1 IRON-SULFUR CLUSTER SCAFFOLD HOMOLOG, MITOCHONDRIAL"/>
    <property type="match status" value="1"/>
</dbReference>
<dbReference type="GO" id="GO:0016226">
    <property type="term" value="P:iron-sulfur cluster assembly"/>
    <property type="evidence" value="ECO:0007669"/>
    <property type="project" value="InterPro"/>
</dbReference>
<dbReference type="InterPro" id="IPR001075">
    <property type="entry name" value="NIF_FeS_clus_asmbl_NifU_C"/>
</dbReference>
<dbReference type="FunFam" id="3.30.300.130:FF:000001">
    <property type="entry name" value="NFU1 iron-sulfur cluster scaffold"/>
    <property type="match status" value="1"/>
</dbReference>